<sequence>QWSSPSTATPVTSTSPTHRAAPAATSSCPRTSCIHLTTAPSSSIAKINKNVMSSVAEAELGDLYIMVHKAIWIRVILEELGHKQPPTLIQTDNSTTAGIINNTVQPKQTKAIDRRFHWLRDRKLDSVTSSFSVGAQARS</sequence>
<comment type="caution">
    <text evidence="2">The sequence shown here is derived from an EMBL/GenBank/DDBJ whole genome shotgun (WGS) entry which is preliminary data.</text>
</comment>
<dbReference type="Proteomes" id="UP000266841">
    <property type="component" value="Unassembled WGS sequence"/>
</dbReference>
<dbReference type="EMBL" id="AGNL01022788">
    <property type="protein sequence ID" value="EJK59499.1"/>
    <property type="molecule type" value="Genomic_DNA"/>
</dbReference>
<accession>K0S3R3</accession>
<feature type="compositionally biased region" description="Low complexity" evidence="1">
    <location>
        <begin position="1"/>
        <end position="17"/>
    </location>
</feature>
<proteinExistence type="predicted"/>
<feature type="region of interest" description="Disordered" evidence="1">
    <location>
        <begin position="1"/>
        <end position="26"/>
    </location>
</feature>
<evidence type="ECO:0008006" key="4">
    <source>
        <dbReference type="Google" id="ProtNLM"/>
    </source>
</evidence>
<evidence type="ECO:0000313" key="2">
    <source>
        <dbReference type="EMBL" id="EJK59499.1"/>
    </source>
</evidence>
<evidence type="ECO:0000256" key="1">
    <source>
        <dbReference type="SAM" id="MobiDB-lite"/>
    </source>
</evidence>
<gene>
    <name evidence="2" type="ORF">THAOC_20267</name>
</gene>
<protein>
    <recommendedName>
        <fullName evidence="4">Reverse transcriptase Ty1/copia-type domain-containing protein</fullName>
    </recommendedName>
</protein>
<dbReference type="OrthoDB" id="46260at2759"/>
<keyword evidence="3" id="KW-1185">Reference proteome</keyword>
<feature type="non-terminal residue" evidence="2">
    <location>
        <position position="1"/>
    </location>
</feature>
<evidence type="ECO:0000313" key="3">
    <source>
        <dbReference type="Proteomes" id="UP000266841"/>
    </source>
</evidence>
<organism evidence="2 3">
    <name type="scientific">Thalassiosira oceanica</name>
    <name type="common">Marine diatom</name>
    <dbReference type="NCBI Taxonomy" id="159749"/>
    <lineage>
        <taxon>Eukaryota</taxon>
        <taxon>Sar</taxon>
        <taxon>Stramenopiles</taxon>
        <taxon>Ochrophyta</taxon>
        <taxon>Bacillariophyta</taxon>
        <taxon>Coscinodiscophyceae</taxon>
        <taxon>Thalassiosirophycidae</taxon>
        <taxon>Thalassiosirales</taxon>
        <taxon>Thalassiosiraceae</taxon>
        <taxon>Thalassiosira</taxon>
    </lineage>
</organism>
<name>K0S3R3_THAOC</name>
<dbReference type="AlphaFoldDB" id="K0S3R3"/>
<reference evidence="2 3" key="1">
    <citation type="journal article" date="2012" name="Genome Biol.">
        <title>Genome and low-iron response of an oceanic diatom adapted to chronic iron limitation.</title>
        <authorList>
            <person name="Lommer M."/>
            <person name="Specht M."/>
            <person name="Roy A.S."/>
            <person name="Kraemer L."/>
            <person name="Andreson R."/>
            <person name="Gutowska M.A."/>
            <person name="Wolf J."/>
            <person name="Bergner S.V."/>
            <person name="Schilhabel M.B."/>
            <person name="Klostermeier U.C."/>
            <person name="Beiko R.G."/>
            <person name="Rosenstiel P."/>
            <person name="Hippler M."/>
            <person name="Laroche J."/>
        </authorList>
    </citation>
    <scope>NUCLEOTIDE SEQUENCE [LARGE SCALE GENOMIC DNA]</scope>
    <source>
        <strain evidence="2 3">CCMP1005</strain>
    </source>
</reference>